<dbReference type="InterPro" id="IPR002884">
    <property type="entry name" value="P_dom"/>
</dbReference>
<dbReference type="Gene3D" id="2.60.120.260">
    <property type="entry name" value="Galactose-binding domain-like"/>
    <property type="match status" value="1"/>
</dbReference>
<dbReference type="Proteomes" id="UP001428290">
    <property type="component" value="Unassembled WGS sequence"/>
</dbReference>
<gene>
    <name evidence="5" type="ORF">Hgul01_03203</name>
</gene>
<sequence length="710" mass="76674">MRFRVGLILTLLLMITVGKTLQNPREVAQAQPQTPEQTTIPQGFARIQEQEFNDLPLDANVLVGGSLVVRGSIQQTDVDYFKIDLVAGQRVVLATITRGSIASGDTTLHLFAAIGNNPDPAENLVLLETDLSDGVHTNGSSVISSQPITTTGSYFIKLEGGTSTTIIEPYDLYVRVLSTNLSEQEPNDQVPQTITTQASVSGVLSASNDLDRYQFNVNAGDTIFATVDFDPERDGTTWNGFLTIGLIDTMYFEANDGNTVSPNAEANVMMVKQAGIYEIQIGSAVDVGSQASYVAQVLILPATMQANCQTVMSQEVQAIGPNIGILQSNLTVAQAANITDLDVLLDLEHSLMPDLDVTLTAPDGNVVALFTDIGSAQRPNVNLVIDQQAALPLGSYNNLNDLYFAPEANFSLDWFVGQQAQGQWTLTIYDDTDQNAGQLNSWGLRICGMPAPSDCPVGMARSVLYSSQFEADDGGFTHEPFDDQWVWGNRNSPPIVGAYSGENSWNTNLTGNYPNSALMTMYTPAVDLTNVTGPIYASWQQRYQLDSGINDFYLVTAIGSQMRSVLFNHQSAAMRVDVGNPVVTIEQSTGWGLQHHDLSAFAGNTLRLKWNFGSNSTDNFAGVAFDDIEVTGCINANLITPTITPTPSITPTPTNTATPTITPTPTTMPQPTNIVQYLPLVIVEGPLVPSPKQPWMATTTPTTLPNTIDR</sequence>
<dbReference type="Pfam" id="PF01483">
    <property type="entry name" value="P_proprotein"/>
    <property type="match status" value="1"/>
</dbReference>
<dbReference type="RefSeq" id="WP_345723009.1">
    <property type="nucleotide sequence ID" value="NZ_BAABRU010000011.1"/>
</dbReference>
<dbReference type="InterPro" id="IPR008979">
    <property type="entry name" value="Galactose-bd-like_sf"/>
</dbReference>
<keyword evidence="6" id="KW-1185">Reference proteome</keyword>
<dbReference type="Gene3D" id="2.60.120.380">
    <property type="match status" value="2"/>
</dbReference>
<evidence type="ECO:0000259" key="4">
    <source>
        <dbReference type="PROSITE" id="PS51829"/>
    </source>
</evidence>
<evidence type="ECO:0000313" key="6">
    <source>
        <dbReference type="Proteomes" id="UP001428290"/>
    </source>
</evidence>
<accession>A0ABP9X1W7</accession>
<name>A0ABP9X1W7_9CHLR</name>
<evidence type="ECO:0000256" key="3">
    <source>
        <dbReference type="SAM" id="MobiDB-lite"/>
    </source>
</evidence>
<evidence type="ECO:0000256" key="2">
    <source>
        <dbReference type="ARBA" id="ARBA00022801"/>
    </source>
</evidence>
<protein>
    <recommendedName>
        <fullName evidence="4">P/Homo B domain-containing protein</fullName>
    </recommendedName>
</protein>
<comment type="caution">
    <text evidence="5">The sequence shown here is derived from an EMBL/GenBank/DDBJ whole genome shotgun (WGS) entry which is preliminary data.</text>
</comment>
<reference evidence="5 6" key="1">
    <citation type="submission" date="2024-02" db="EMBL/GenBank/DDBJ databases">
        <title>Herpetosiphon gulosus NBRC 112829.</title>
        <authorList>
            <person name="Ichikawa N."/>
            <person name="Katano-Makiyama Y."/>
            <person name="Hidaka K."/>
        </authorList>
    </citation>
    <scope>NUCLEOTIDE SEQUENCE [LARGE SCALE GENOMIC DNA]</scope>
    <source>
        <strain evidence="5 6">NBRC 112829</strain>
    </source>
</reference>
<organism evidence="5 6">
    <name type="scientific">Herpetosiphon gulosus</name>
    <dbReference type="NCBI Taxonomy" id="1973496"/>
    <lineage>
        <taxon>Bacteria</taxon>
        <taxon>Bacillati</taxon>
        <taxon>Chloroflexota</taxon>
        <taxon>Chloroflexia</taxon>
        <taxon>Herpetosiphonales</taxon>
        <taxon>Herpetosiphonaceae</taxon>
        <taxon>Herpetosiphon</taxon>
    </lineage>
</organism>
<feature type="region of interest" description="Disordered" evidence="3">
    <location>
        <begin position="645"/>
        <end position="670"/>
    </location>
</feature>
<evidence type="ECO:0000256" key="1">
    <source>
        <dbReference type="ARBA" id="ARBA00022670"/>
    </source>
</evidence>
<keyword evidence="1" id="KW-0645">Protease</keyword>
<keyword evidence="2" id="KW-0378">Hydrolase</keyword>
<proteinExistence type="predicted"/>
<feature type="domain" description="P/Homo B" evidence="4">
    <location>
        <begin position="302"/>
        <end position="452"/>
    </location>
</feature>
<dbReference type="EMBL" id="BAABRU010000011">
    <property type="protein sequence ID" value="GAA5529394.1"/>
    <property type="molecule type" value="Genomic_DNA"/>
</dbReference>
<dbReference type="SUPFAM" id="SSF49785">
    <property type="entry name" value="Galactose-binding domain-like"/>
    <property type="match status" value="1"/>
</dbReference>
<dbReference type="PROSITE" id="PS51829">
    <property type="entry name" value="P_HOMO_B"/>
    <property type="match status" value="1"/>
</dbReference>
<evidence type="ECO:0000313" key="5">
    <source>
        <dbReference type="EMBL" id="GAA5529394.1"/>
    </source>
</evidence>